<evidence type="ECO:0000313" key="3">
    <source>
        <dbReference type="Proteomes" id="UP000317036"/>
    </source>
</evidence>
<dbReference type="EMBL" id="VNJI01000065">
    <property type="protein sequence ID" value="TVY02432.1"/>
    <property type="molecule type" value="Genomic_DNA"/>
</dbReference>
<dbReference type="InterPro" id="IPR013780">
    <property type="entry name" value="Glyco_hydro_b"/>
</dbReference>
<dbReference type="GO" id="GO:0004565">
    <property type="term" value="F:beta-galactosidase activity"/>
    <property type="evidence" value="ECO:0007669"/>
    <property type="project" value="InterPro"/>
</dbReference>
<accession>A0A559JRD4</accession>
<comment type="caution">
    <text evidence="2">The sequence shown here is derived from an EMBL/GenBank/DDBJ whole genome shotgun (WGS) entry which is preliminary data.</text>
</comment>
<dbReference type="AlphaFoldDB" id="A0A559JRD4"/>
<sequence>MMGNQELIHDIVSNVAEECRLDKLNLPDNIYVSHRSCEGTRYTFFLNYAREAHEILLPVEGTDAITGEFISGTIKLNGLDVLVVKRSV</sequence>
<dbReference type="Pfam" id="PF08533">
    <property type="entry name" value="Glyco_hydro_42C"/>
    <property type="match status" value="1"/>
</dbReference>
<protein>
    <recommendedName>
        <fullName evidence="1">Beta-galactosidase C-terminal domain-containing protein</fullName>
    </recommendedName>
</protein>
<dbReference type="InterPro" id="IPR013739">
    <property type="entry name" value="Beta_galactosidase_C"/>
</dbReference>
<keyword evidence="3" id="KW-1185">Reference proteome</keyword>
<dbReference type="GO" id="GO:0006012">
    <property type="term" value="P:galactose metabolic process"/>
    <property type="evidence" value="ECO:0007669"/>
    <property type="project" value="InterPro"/>
</dbReference>
<reference evidence="2 3" key="1">
    <citation type="submission" date="2019-07" db="EMBL/GenBank/DDBJ databases">
        <authorList>
            <person name="Kim J."/>
        </authorList>
    </citation>
    <scope>NUCLEOTIDE SEQUENCE [LARGE SCALE GENOMIC DNA]</scope>
    <source>
        <strain evidence="2 3">JC52</strain>
    </source>
</reference>
<dbReference type="Gene3D" id="2.60.40.1180">
    <property type="entry name" value="Golgi alpha-mannosidase II"/>
    <property type="match status" value="1"/>
</dbReference>
<evidence type="ECO:0000313" key="2">
    <source>
        <dbReference type="EMBL" id="TVY02432.1"/>
    </source>
</evidence>
<feature type="domain" description="Beta-galactosidase C-terminal" evidence="1">
    <location>
        <begin position="32"/>
        <end position="86"/>
    </location>
</feature>
<proteinExistence type="predicted"/>
<gene>
    <name evidence="2" type="ORF">FPZ49_31785</name>
</gene>
<organism evidence="2 3">
    <name type="scientific">Paenibacillus cremeus</name>
    <dbReference type="NCBI Taxonomy" id="2163881"/>
    <lineage>
        <taxon>Bacteria</taxon>
        <taxon>Bacillati</taxon>
        <taxon>Bacillota</taxon>
        <taxon>Bacilli</taxon>
        <taxon>Bacillales</taxon>
        <taxon>Paenibacillaceae</taxon>
        <taxon>Paenibacillus</taxon>
    </lineage>
</organism>
<evidence type="ECO:0000259" key="1">
    <source>
        <dbReference type="Pfam" id="PF08533"/>
    </source>
</evidence>
<dbReference type="Proteomes" id="UP000317036">
    <property type="component" value="Unassembled WGS sequence"/>
</dbReference>
<name>A0A559JRD4_9BACL</name>